<dbReference type="InterPro" id="IPR006528">
    <property type="entry name" value="Phage_head_morphogenesis_dom"/>
</dbReference>
<evidence type="ECO:0000256" key="1">
    <source>
        <dbReference type="SAM" id="MobiDB-lite"/>
    </source>
</evidence>
<feature type="domain" description="Phage head morphogenesis" evidence="2">
    <location>
        <begin position="112"/>
        <end position="205"/>
    </location>
</feature>
<dbReference type="Pfam" id="PF04233">
    <property type="entry name" value="Phage_Mu_F"/>
    <property type="match status" value="1"/>
</dbReference>
<dbReference type="GO" id="GO:0008237">
    <property type="term" value="F:metallopeptidase activity"/>
    <property type="evidence" value="ECO:0007669"/>
    <property type="project" value="InterPro"/>
</dbReference>
<dbReference type="EMBL" id="JGDB01000184">
    <property type="protein sequence ID" value="EXY90322.1"/>
    <property type="molecule type" value="Genomic_DNA"/>
</dbReference>
<dbReference type="AlphaFoldDB" id="A0A015U644"/>
<gene>
    <name evidence="3" type="ORF">M125_2984</name>
</gene>
<feature type="compositionally biased region" description="Basic and acidic residues" evidence="1">
    <location>
        <begin position="217"/>
        <end position="227"/>
    </location>
</feature>
<dbReference type="RefSeq" id="WP_050443417.1">
    <property type="nucleotide sequence ID" value="NZ_JGDB01000184.1"/>
</dbReference>
<proteinExistence type="predicted"/>
<comment type="caution">
    <text evidence="3">The sequence shown here is derived from an EMBL/GenBank/DDBJ whole genome shotgun (WGS) entry which is preliminary data.</text>
</comment>
<evidence type="ECO:0000313" key="3">
    <source>
        <dbReference type="EMBL" id="EXY90322.1"/>
    </source>
</evidence>
<evidence type="ECO:0000259" key="2">
    <source>
        <dbReference type="Pfam" id="PF04233"/>
    </source>
</evidence>
<sequence length="533" mass="62422">MVMNTLYRDAATDVSSDFTFDDEVLKAFLKHIYSKDFHPMDEIEEGMFNAVWEKLNIATDKGFGTRQAHDPDYDFYQELRYNNAVFSAFKVHRMQNDMAAFLLDSNGNLKPFEQWAKEVMPIADHQVYQWLRTEYDTAIIRAHQAADWKQFEREIDILPNLEWIESTSVTPGEDHRRFWGIVRPVNDTFWDNHRPGDRWNCKCGLRNTGKRATPKNKLPDGSKKDNPSDGLDGNPGKTGSIFGKTHPYIKNAYDGAKKAVRKLMGKVEEEEFSKKMPEALLPEQDYLKGKKIRFKKDFFNLIDDTPGKDIRFQIDINGSGSYYMPDTTKVREGRKIVDVPEPKRRMVHIAENKRNKASDWHRESVIYHEFGHAIDAQRNMYASKELKDVMDKGRMELGRRGKYSYWDIRYNSEKQAFAPVKVEKTMSRFEYVDKRLGQLYEKVRRMDAETFKRRGISQEDVIEQICSTMDTIMSLNSRFGFGHSKEYFKITGMSEKEFIAHCFENTFAGNRVFKKYLPELYDDMVKYIEGLTP</sequence>
<dbReference type="PATRIC" id="fig|1339316.3.peg.2845"/>
<feature type="region of interest" description="Disordered" evidence="1">
    <location>
        <begin position="204"/>
        <end position="243"/>
    </location>
</feature>
<name>A0A015U644_BACFG</name>
<dbReference type="Gene3D" id="3.40.390.10">
    <property type="entry name" value="Collagenase (Catalytic Domain)"/>
    <property type="match status" value="1"/>
</dbReference>
<dbReference type="Proteomes" id="UP000020773">
    <property type="component" value="Unassembled WGS sequence"/>
</dbReference>
<organism evidence="3 4">
    <name type="scientific">Bacteroides fragilis str. 3998T(B)3</name>
    <dbReference type="NCBI Taxonomy" id="1339316"/>
    <lineage>
        <taxon>Bacteria</taxon>
        <taxon>Pseudomonadati</taxon>
        <taxon>Bacteroidota</taxon>
        <taxon>Bacteroidia</taxon>
        <taxon>Bacteroidales</taxon>
        <taxon>Bacteroidaceae</taxon>
        <taxon>Bacteroides</taxon>
    </lineage>
</organism>
<accession>A0A015U644</accession>
<protein>
    <submittedName>
        <fullName evidence="3">Phage Mu F like family protein</fullName>
    </submittedName>
</protein>
<dbReference type="InterPro" id="IPR024079">
    <property type="entry name" value="MetalloPept_cat_dom_sf"/>
</dbReference>
<evidence type="ECO:0000313" key="4">
    <source>
        <dbReference type="Proteomes" id="UP000020773"/>
    </source>
</evidence>
<reference evidence="3 4" key="1">
    <citation type="submission" date="2014-02" db="EMBL/GenBank/DDBJ databases">
        <authorList>
            <person name="Sears C."/>
            <person name="Carroll K."/>
            <person name="Sack B.R."/>
            <person name="Qadri F."/>
            <person name="Myers L.L."/>
            <person name="Chung G.-T."/>
            <person name="Escheverria P."/>
            <person name="Fraser C.M."/>
            <person name="Sadzewicz L."/>
            <person name="Shefchek K.A."/>
            <person name="Tallon L."/>
            <person name="Das S.P."/>
            <person name="Daugherty S."/>
            <person name="Mongodin E.F."/>
        </authorList>
    </citation>
    <scope>NUCLEOTIDE SEQUENCE [LARGE SCALE GENOMIC DNA]</scope>
    <source>
        <strain evidence="4">3998T(B)3</strain>
    </source>
</reference>